<name>A0A642V8T5_9ASCO</name>
<sequence length="137" mass="15562">MAVCTGNIRAQQRLEEFQKREVRIQINEFQKKQEEQPQRTGQNKKSALSALLKSPPKVAPSASQTEERGRSCLKFCCPSRPDKDADATARRPVKRRPFTPPPANRLPIESDSSDEEDVGDWDDMDDNLNVLVHDMDV</sequence>
<feature type="region of interest" description="Disordered" evidence="1">
    <location>
        <begin position="29"/>
        <end position="125"/>
    </location>
</feature>
<keyword evidence="3" id="KW-1185">Reference proteome</keyword>
<dbReference type="AlphaFoldDB" id="A0A642V8T5"/>
<gene>
    <name evidence="2" type="ORF">TRICI_001618</name>
</gene>
<organism evidence="2 3">
    <name type="scientific">Trichomonascus ciferrii</name>
    <dbReference type="NCBI Taxonomy" id="44093"/>
    <lineage>
        <taxon>Eukaryota</taxon>
        <taxon>Fungi</taxon>
        <taxon>Dikarya</taxon>
        <taxon>Ascomycota</taxon>
        <taxon>Saccharomycotina</taxon>
        <taxon>Dipodascomycetes</taxon>
        <taxon>Dipodascales</taxon>
        <taxon>Trichomonascaceae</taxon>
        <taxon>Trichomonascus</taxon>
        <taxon>Trichomonascus ciferrii complex</taxon>
    </lineage>
</organism>
<dbReference type="VEuPathDB" id="FungiDB:TRICI_001618"/>
<protein>
    <submittedName>
        <fullName evidence="2">Uncharacterized protein</fullName>
    </submittedName>
</protein>
<accession>A0A642V8T5</accession>
<proteinExistence type="predicted"/>
<evidence type="ECO:0000313" key="3">
    <source>
        <dbReference type="Proteomes" id="UP000761534"/>
    </source>
</evidence>
<evidence type="ECO:0000256" key="1">
    <source>
        <dbReference type="SAM" id="MobiDB-lite"/>
    </source>
</evidence>
<feature type="compositionally biased region" description="Basic and acidic residues" evidence="1">
    <location>
        <begin position="80"/>
        <end position="89"/>
    </location>
</feature>
<dbReference type="Proteomes" id="UP000761534">
    <property type="component" value="Unassembled WGS sequence"/>
</dbReference>
<feature type="compositionally biased region" description="Acidic residues" evidence="1">
    <location>
        <begin position="111"/>
        <end position="125"/>
    </location>
</feature>
<dbReference type="EMBL" id="SWFS01000116">
    <property type="protein sequence ID" value="KAA8916221.1"/>
    <property type="molecule type" value="Genomic_DNA"/>
</dbReference>
<comment type="caution">
    <text evidence="2">The sequence shown here is derived from an EMBL/GenBank/DDBJ whole genome shotgun (WGS) entry which is preliminary data.</text>
</comment>
<reference evidence="2" key="1">
    <citation type="journal article" date="2019" name="G3 (Bethesda)">
        <title>Genome Assemblies of Two Rare Opportunistic Yeast Pathogens: Diutina rugosa (syn. Candida rugosa) and Trichomonascus ciferrii (syn. Candida ciferrii).</title>
        <authorList>
            <person name="Mixao V."/>
            <person name="Saus E."/>
            <person name="Hansen A.P."/>
            <person name="Lass-Florl C."/>
            <person name="Gabaldon T."/>
        </authorList>
    </citation>
    <scope>NUCLEOTIDE SEQUENCE</scope>
    <source>
        <strain evidence="2">CBS 4856</strain>
    </source>
</reference>
<evidence type="ECO:0000313" key="2">
    <source>
        <dbReference type="EMBL" id="KAA8916221.1"/>
    </source>
</evidence>